<feature type="transmembrane region" description="Helical" evidence="1">
    <location>
        <begin position="98"/>
        <end position="117"/>
    </location>
</feature>
<dbReference type="RefSeq" id="WP_076430887.1">
    <property type="nucleotide sequence ID" value="NZ_FTNO01000002.1"/>
</dbReference>
<evidence type="ECO:0000256" key="1">
    <source>
        <dbReference type="SAM" id="Phobius"/>
    </source>
</evidence>
<keyword evidence="3" id="KW-1185">Reference proteome</keyword>
<feature type="transmembrane region" description="Helical" evidence="1">
    <location>
        <begin position="12"/>
        <end position="37"/>
    </location>
</feature>
<keyword evidence="1" id="KW-0472">Membrane</keyword>
<dbReference type="OrthoDB" id="383835at2157"/>
<organism evidence="2 3">
    <name type="scientific">Haladaptatus litoreus</name>
    <dbReference type="NCBI Taxonomy" id="553468"/>
    <lineage>
        <taxon>Archaea</taxon>
        <taxon>Methanobacteriati</taxon>
        <taxon>Methanobacteriota</taxon>
        <taxon>Stenosarchaea group</taxon>
        <taxon>Halobacteria</taxon>
        <taxon>Halobacteriales</taxon>
        <taxon>Haladaptataceae</taxon>
        <taxon>Haladaptatus</taxon>
    </lineage>
</organism>
<accession>A0A1N7C2S5</accession>
<keyword evidence="1" id="KW-1133">Transmembrane helix</keyword>
<dbReference type="AlphaFoldDB" id="A0A1N7C2S5"/>
<reference evidence="3" key="1">
    <citation type="submission" date="2017-01" db="EMBL/GenBank/DDBJ databases">
        <authorList>
            <person name="Varghese N."/>
            <person name="Submissions S."/>
        </authorList>
    </citation>
    <scope>NUCLEOTIDE SEQUENCE [LARGE SCALE GENOMIC DNA]</scope>
    <source>
        <strain evidence="3">CGMCC 1.7737</strain>
    </source>
</reference>
<evidence type="ECO:0000313" key="2">
    <source>
        <dbReference type="EMBL" id="SIR57880.1"/>
    </source>
</evidence>
<sequence>MDSNSSAGGIDWRLLGMAVGTAGITALLTVGVVIFGISVGFGGPVALLGTGLGAVVLLGYFAATTATPGNTAHAAVEIGYTAKDAHLNADNAFHVVDSVLFVGVGLVIGGLLGLVVVW</sequence>
<name>A0A1N7C2S5_9EURY</name>
<proteinExistence type="predicted"/>
<gene>
    <name evidence="2" type="ORF">SAMN05421858_2925</name>
</gene>
<dbReference type="EMBL" id="FTNO01000002">
    <property type="protein sequence ID" value="SIR57880.1"/>
    <property type="molecule type" value="Genomic_DNA"/>
</dbReference>
<keyword evidence="1" id="KW-0812">Transmembrane</keyword>
<evidence type="ECO:0000313" key="3">
    <source>
        <dbReference type="Proteomes" id="UP000186914"/>
    </source>
</evidence>
<protein>
    <submittedName>
        <fullName evidence="2">Uncharacterized protein</fullName>
    </submittedName>
</protein>
<feature type="transmembrane region" description="Helical" evidence="1">
    <location>
        <begin position="44"/>
        <end position="63"/>
    </location>
</feature>
<dbReference type="Proteomes" id="UP000186914">
    <property type="component" value="Unassembled WGS sequence"/>
</dbReference>